<evidence type="ECO:0000256" key="5">
    <source>
        <dbReference type="ARBA" id="ARBA00038398"/>
    </source>
</evidence>
<dbReference type="Gene3D" id="3.90.1150.10">
    <property type="entry name" value="Aspartate Aminotransferase, domain 1"/>
    <property type="match status" value="1"/>
</dbReference>
<dbReference type="InterPro" id="IPR000653">
    <property type="entry name" value="DegT/StrS_aminotransferase"/>
</dbReference>
<keyword evidence="3" id="KW-0808">Transferase</keyword>
<evidence type="ECO:0000256" key="2">
    <source>
        <dbReference type="ARBA" id="ARBA00022576"/>
    </source>
</evidence>
<evidence type="ECO:0000256" key="6">
    <source>
        <dbReference type="RuleBase" id="RU004508"/>
    </source>
</evidence>
<keyword evidence="2 7" id="KW-0032">Aminotransferase</keyword>
<dbReference type="RefSeq" id="WP_201881214.1">
    <property type="nucleotide sequence ID" value="NZ_JAERRF010000030.1"/>
</dbReference>
<evidence type="ECO:0000256" key="3">
    <source>
        <dbReference type="ARBA" id="ARBA00022679"/>
    </source>
</evidence>
<evidence type="ECO:0000256" key="1">
    <source>
        <dbReference type="ARBA" id="ARBA00001933"/>
    </source>
</evidence>
<organism evidence="7 8">
    <name type="scientific">Streptomyces coffeae</name>
    <dbReference type="NCBI Taxonomy" id="621382"/>
    <lineage>
        <taxon>Bacteria</taxon>
        <taxon>Bacillati</taxon>
        <taxon>Actinomycetota</taxon>
        <taxon>Actinomycetes</taxon>
        <taxon>Kitasatosporales</taxon>
        <taxon>Streptomycetaceae</taxon>
        <taxon>Streptomyces</taxon>
    </lineage>
</organism>
<comment type="similarity">
    <text evidence="5">Belongs to the DegT/DnrJ/EryC1 family. L-glutamine:2-deoxy-scyllo-inosose/scyllo-inosose aminotransferase subfamily.</text>
</comment>
<dbReference type="InterPro" id="IPR015422">
    <property type="entry name" value="PyrdxlP-dep_Trfase_small"/>
</dbReference>
<dbReference type="PANTHER" id="PTHR30244:SF34">
    <property type="entry name" value="DTDP-4-AMINO-4,6-DIDEOXYGALACTOSE TRANSAMINASE"/>
    <property type="match status" value="1"/>
</dbReference>
<keyword evidence="4 6" id="KW-0663">Pyridoxal phosphate</keyword>
<dbReference type="SUPFAM" id="SSF53383">
    <property type="entry name" value="PLP-dependent transferases"/>
    <property type="match status" value="1"/>
</dbReference>
<evidence type="ECO:0000313" key="7">
    <source>
        <dbReference type="EMBL" id="MBL1101567.1"/>
    </source>
</evidence>
<proteinExistence type="inferred from homology"/>
<dbReference type="Pfam" id="PF01041">
    <property type="entry name" value="DegT_DnrJ_EryC1"/>
    <property type="match status" value="1"/>
</dbReference>
<dbReference type="EMBL" id="JAERRF010000030">
    <property type="protein sequence ID" value="MBL1101567.1"/>
    <property type="molecule type" value="Genomic_DNA"/>
</dbReference>
<comment type="cofactor">
    <cofactor evidence="1">
        <name>pyridoxal 5'-phosphate</name>
        <dbReference type="ChEBI" id="CHEBI:597326"/>
    </cofactor>
</comment>
<dbReference type="InterPro" id="IPR015424">
    <property type="entry name" value="PyrdxlP-dep_Trfase"/>
</dbReference>
<dbReference type="PIRSF" id="PIRSF000390">
    <property type="entry name" value="PLP_StrS"/>
    <property type="match status" value="1"/>
</dbReference>
<sequence>MTTTARPGAGRNASPYLYGQEAAAVARVLEAGQYGHTEVTEEFERRIAAFLGVPDAVAVMSCTAALHTALLAADVGPGHEVIVPSMTFCATVQAILAVGATPRFVDVDPGTLCVTDQHVMDAVTENTAAVVPVLFGGRAVDLSRVRKELTGSHIAIVEDAAHAFGSRYGARRVGATGDLTCFSFGPIKNLTCGQGGMVIPRTREEADTVRRIRLLGVVQSQAERAETTSYRVAGLGLRYQLSGINAAIGLAQLDRFDQTERTRRTLWRAYRRALGPLDAVTLIDVDPDRSVPHLCQVRVPHRDDVFAQLRAQGIGVGVHYPPNHLQPAFSTWRRALSATEQVAGEILTLPFHLHLTERDIDQVVTALEQVLKSAGAA</sequence>
<evidence type="ECO:0000313" key="8">
    <source>
        <dbReference type="Proteomes" id="UP000634229"/>
    </source>
</evidence>
<dbReference type="PANTHER" id="PTHR30244">
    <property type="entry name" value="TRANSAMINASE"/>
    <property type="match status" value="1"/>
</dbReference>
<accession>A0ABS1NN98</accession>
<reference evidence="7 8" key="1">
    <citation type="submission" date="2021-01" db="EMBL/GenBank/DDBJ databases">
        <title>WGS of actinomycetes isolated from Thailand.</title>
        <authorList>
            <person name="Thawai C."/>
        </authorList>
    </citation>
    <scope>NUCLEOTIDE SEQUENCE [LARGE SCALE GENOMIC DNA]</scope>
    <source>
        <strain evidence="7 8">CA1R205</strain>
    </source>
</reference>
<keyword evidence="8" id="KW-1185">Reference proteome</keyword>
<dbReference type="CDD" id="cd00616">
    <property type="entry name" value="AHBA_syn"/>
    <property type="match status" value="1"/>
</dbReference>
<dbReference type="InterPro" id="IPR015421">
    <property type="entry name" value="PyrdxlP-dep_Trfase_major"/>
</dbReference>
<dbReference type="Gene3D" id="3.40.640.10">
    <property type="entry name" value="Type I PLP-dependent aspartate aminotransferase-like (Major domain)"/>
    <property type="match status" value="1"/>
</dbReference>
<dbReference type="GO" id="GO:0008483">
    <property type="term" value="F:transaminase activity"/>
    <property type="evidence" value="ECO:0007669"/>
    <property type="project" value="UniProtKB-KW"/>
</dbReference>
<gene>
    <name evidence="7" type="ORF">JK363_33955</name>
</gene>
<comment type="caution">
    <text evidence="7">The sequence shown here is derived from an EMBL/GenBank/DDBJ whole genome shotgun (WGS) entry which is preliminary data.</text>
</comment>
<name>A0ABS1NN98_9ACTN</name>
<evidence type="ECO:0000256" key="4">
    <source>
        <dbReference type="ARBA" id="ARBA00022898"/>
    </source>
</evidence>
<protein>
    <submittedName>
        <fullName evidence="7">DegT/DnrJ/EryC1/StrS family aminotransferase</fullName>
    </submittedName>
</protein>
<dbReference type="Proteomes" id="UP000634229">
    <property type="component" value="Unassembled WGS sequence"/>
</dbReference>